<dbReference type="GO" id="GO:0005829">
    <property type="term" value="C:cytosol"/>
    <property type="evidence" value="ECO:0007669"/>
    <property type="project" value="TreeGrafter"/>
</dbReference>
<comment type="caution">
    <text evidence="4">The sequence shown here is derived from an EMBL/GenBank/DDBJ whole genome shotgun (WGS) entry which is preliminary data.</text>
</comment>
<feature type="region of interest" description="Disordered" evidence="2">
    <location>
        <begin position="86"/>
        <end position="106"/>
    </location>
</feature>
<dbReference type="InterPro" id="IPR001680">
    <property type="entry name" value="WD40_rpt"/>
</dbReference>
<dbReference type="InterPro" id="IPR046851">
    <property type="entry name" value="NBCH_WD40"/>
</dbReference>
<evidence type="ECO:0000256" key="1">
    <source>
        <dbReference type="PROSITE-ProRule" id="PRU00221"/>
    </source>
</evidence>
<dbReference type="PROSITE" id="PS50082">
    <property type="entry name" value="WD_REPEATS_2"/>
    <property type="match status" value="1"/>
</dbReference>
<dbReference type="GO" id="GO:0008104">
    <property type="term" value="P:intracellular protein localization"/>
    <property type="evidence" value="ECO:0007669"/>
    <property type="project" value="TreeGrafter"/>
</dbReference>
<reference evidence="4" key="1">
    <citation type="submission" date="2014-08" db="EMBL/GenBank/DDBJ databases">
        <authorList>
            <person name="Murali S."/>
            <person name="Richards S."/>
            <person name="Bandaranaike D."/>
            <person name="Bellair M."/>
            <person name="Blankenburg K."/>
            <person name="Chao H."/>
            <person name="Dinh H."/>
            <person name="Doddapaneni H."/>
            <person name="Dugan-Rocha S."/>
            <person name="Elkadiri S."/>
            <person name="Gnanaolivu R."/>
            <person name="Hughes D."/>
            <person name="Lee S."/>
            <person name="Li M."/>
            <person name="Ming W."/>
            <person name="Munidasa M."/>
            <person name="Muniz J."/>
            <person name="Nguyen L."/>
            <person name="Osuji N."/>
            <person name="Pu L.-L."/>
            <person name="Puazo M."/>
            <person name="Skinner E."/>
            <person name="Qu C."/>
            <person name="Quiroz J."/>
            <person name="Raj R."/>
            <person name="Weissenberger G."/>
            <person name="Xin Y."/>
            <person name="Zou X."/>
            <person name="Han Y."/>
            <person name="Worley K."/>
            <person name="Muzny D."/>
            <person name="Gibbs R."/>
        </authorList>
    </citation>
    <scope>NUCLEOTIDE SEQUENCE</scope>
    <source>
        <strain evidence="4">HAZT.00-mixed</strain>
        <tissue evidence="4">Whole organism</tissue>
    </source>
</reference>
<keyword evidence="1" id="KW-0853">WD repeat</keyword>
<sequence>MMFSGVCEDVCMVMKFVSNSPVCHISANTYPQLPLPSVLTVTSNHQFALNRWNSNYAVTVQSPSYSEGTQSPSALLPLSMDPVLQQAGGGGSSGSSGSSGSAQQMRRHLGDNFSQKIKIRSNCFVTTVDSRFIIASGFWDNSFRVFSTETGGSKQPKIVQIVFGHYGVMIMGEGDSPTPRATLTGHESEVTAVVISAELGLVVSGSQDGPVLVHTTGGELLRCLDGGDGAPGHLALSREGLVVAVYGRGHVTAFTMNGCRLRHQQHTDNIQARLRFLFVQNSTCVILSRDGEYMMTGGDKGIVEVWRTFSLALLYAFPTCDAAVRSLALSHDQRFLMAGLATGSIVVFHIDFNRWHHEFQQRY</sequence>
<evidence type="ECO:0000256" key="2">
    <source>
        <dbReference type="SAM" id="MobiDB-lite"/>
    </source>
</evidence>
<dbReference type="InterPro" id="IPR050865">
    <property type="entry name" value="BEACH_Domain"/>
</dbReference>
<dbReference type="EMBL" id="JQDR03014173">
    <property type="protein sequence ID" value="KAA0188544.1"/>
    <property type="molecule type" value="Genomic_DNA"/>
</dbReference>
<protein>
    <recommendedName>
        <fullName evidence="3">Neurobeachin beta-propeller domain-containing protein</fullName>
    </recommendedName>
</protein>
<evidence type="ECO:0000259" key="3">
    <source>
        <dbReference type="Pfam" id="PF20426"/>
    </source>
</evidence>
<dbReference type="SUPFAM" id="SSF50998">
    <property type="entry name" value="Quinoprotein alcohol dehydrogenase-like"/>
    <property type="match status" value="1"/>
</dbReference>
<evidence type="ECO:0000313" key="4">
    <source>
        <dbReference type="EMBL" id="KAA0188544.1"/>
    </source>
</evidence>
<reference evidence="4" key="3">
    <citation type="submission" date="2019-06" db="EMBL/GenBank/DDBJ databases">
        <authorList>
            <person name="Poynton C."/>
            <person name="Hasenbein S."/>
            <person name="Benoit J.B."/>
            <person name="Sepulveda M.S."/>
            <person name="Poelchau M.F."/>
            <person name="Murali S.C."/>
            <person name="Chen S."/>
            <person name="Glastad K.M."/>
            <person name="Werren J.H."/>
            <person name="Vineis J.H."/>
            <person name="Bowen J.L."/>
            <person name="Friedrich M."/>
            <person name="Jones J."/>
            <person name="Robertson H.M."/>
            <person name="Feyereisen R."/>
            <person name="Mechler-Hickson A."/>
            <person name="Mathers N."/>
            <person name="Lee C.E."/>
            <person name="Colbourne J.K."/>
            <person name="Biales A."/>
            <person name="Johnston J.S."/>
            <person name="Wellborn G.A."/>
            <person name="Rosendale A.J."/>
            <person name="Cridge A.G."/>
            <person name="Munoz-Torres M.C."/>
            <person name="Bain P.A."/>
            <person name="Manny A.R."/>
            <person name="Major K.M."/>
            <person name="Lambert F.N."/>
            <person name="Vulpe C.D."/>
            <person name="Tuck P."/>
            <person name="Blalock B.J."/>
            <person name="Lin Y.-Y."/>
            <person name="Smith M.E."/>
            <person name="Ochoa-Acuna H."/>
            <person name="Chen M.-J.M."/>
            <person name="Childers C.P."/>
            <person name="Qu J."/>
            <person name="Dugan S."/>
            <person name="Lee S.L."/>
            <person name="Chao H."/>
            <person name="Dinh H."/>
            <person name="Han Y."/>
            <person name="Doddapaneni H."/>
            <person name="Worley K.C."/>
            <person name="Muzny D.M."/>
            <person name="Gibbs R.A."/>
            <person name="Richards S."/>
        </authorList>
    </citation>
    <scope>NUCLEOTIDE SEQUENCE</scope>
    <source>
        <strain evidence="4">HAZT.00-mixed</strain>
        <tissue evidence="4">Whole organism</tissue>
    </source>
</reference>
<dbReference type="GO" id="GO:0019901">
    <property type="term" value="F:protein kinase binding"/>
    <property type="evidence" value="ECO:0007669"/>
    <property type="project" value="TreeGrafter"/>
</dbReference>
<reference evidence="4" key="2">
    <citation type="journal article" date="2018" name="Environ. Sci. Technol.">
        <title>The Toxicogenome of Hyalella azteca: A Model for Sediment Ecotoxicology and Evolutionary Toxicology.</title>
        <authorList>
            <person name="Poynton H.C."/>
            <person name="Hasenbein S."/>
            <person name="Benoit J.B."/>
            <person name="Sepulveda M.S."/>
            <person name="Poelchau M.F."/>
            <person name="Hughes D.S.T."/>
            <person name="Murali S.C."/>
            <person name="Chen S."/>
            <person name="Glastad K.M."/>
            <person name="Goodisman M.A.D."/>
            <person name="Werren J.H."/>
            <person name="Vineis J.H."/>
            <person name="Bowen J.L."/>
            <person name="Friedrich M."/>
            <person name="Jones J."/>
            <person name="Robertson H.M."/>
            <person name="Feyereisen R."/>
            <person name="Mechler-Hickson A."/>
            <person name="Mathers N."/>
            <person name="Lee C.E."/>
            <person name="Colbourne J.K."/>
            <person name="Biales A."/>
            <person name="Johnston J.S."/>
            <person name="Wellborn G.A."/>
            <person name="Rosendale A.J."/>
            <person name="Cridge A.G."/>
            <person name="Munoz-Torres M.C."/>
            <person name="Bain P.A."/>
            <person name="Manny A.R."/>
            <person name="Major K.M."/>
            <person name="Lambert F.N."/>
            <person name="Vulpe C.D."/>
            <person name="Tuck P."/>
            <person name="Blalock B.J."/>
            <person name="Lin Y.Y."/>
            <person name="Smith M.E."/>
            <person name="Ochoa-Acuna H."/>
            <person name="Chen M.M."/>
            <person name="Childers C.P."/>
            <person name="Qu J."/>
            <person name="Dugan S."/>
            <person name="Lee S.L."/>
            <person name="Chao H."/>
            <person name="Dinh H."/>
            <person name="Han Y."/>
            <person name="Doddapaneni H."/>
            <person name="Worley K.C."/>
            <person name="Muzny D.M."/>
            <person name="Gibbs R.A."/>
            <person name="Richards S."/>
        </authorList>
    </citation>
    <scope>NUCLEOTIDE SEQUENCE</scope>
    <source>
        <strain evidence="4">HAZT.00-mixed</strain>
        <tissue evidence="4">Whole organism</tissue>
    </source>
</reference>
<dbReference type="SMART" id="SM00320">
    <property type="entry name" value="WD40"/>
    <property type="match status" value="4"/>
</dbReference>
<dbReference type="PANTHER" id="PTHR13743">
    <property type="entry name" value="BEIGE/BEACH-RELATED"/>
    <property type="match status" value="1"/>
</dbReference>
<dbReference type="GO" id="GO:0016020">
    <property type="term" value="C:membrane"/>
    <property type="evidence" value="ECO:0007669"/>
    <property type="project" value="TreeGrafter"/>
</dbReference>
<organism evidence="4">
    <name type="scientific">Hyalella azteca</name>
    <name type="common">Amphipod</name>
    <dbReference type="NCBI Taxonomy" id="294128"/>
    <lineage>
        <taxon>Eukaryota</taxon>
        <taxon>Metazoa</taxon>
        <taxon>Ecdysozoa</taxon>
        <taxon>Arthropoda</taxon>
        <taxon>Crustacea</taxon>
        <taxon>Multicrustacea</taxon>
        <taxon>Malacostraca</taxon>
        <taxon>Eumalacostraca</taxon>
        <taxon>Peracarida</taxon>
        <taxon>Amphipoda</taxon>
        <taxon>Senticaudata</taxon>
        <taxon>Talitrida</taxon>
        <taxon>Talitroidea</taxon>
        <taxon>Hyalellidae</taxon>
        <taxon>Hyalella</taxon>
    </lineage>
</organism>
<dbReference type="PANTHER" id="PTHR13743:SF162">
    <property type="entry name" value="NEUROBEACHIN"/>
    <property type="match status" value="1"/>
</dbReference>
<accession>A0A6A0GUB4</accession>
<feature type="domain" description="Neurobeachin beta-propeller" evidence="3">
    <location>
        <begin position="178"/>
        <end position="354"/>
    </location>
</feature>
<name>A0A6A0GUB4_HYAAZ</name>
<dbReference type="Pfam" id="PF20426">
    <property type="entry name" value="NBCH_WD40"/>
    <property type="match status" value="1"/>
</dbReference>
<gene>
    <name evidence="4" type="ORF">HAZT_HAZT009194</name>
</gene>
<feature type="repeat" description="WD" evidence="1">
    <location>
        <begin position="183"/>
        <end position="213"/>
    </location>
</feature>
<dbReference type="InterPro" id="IPR011047">
    <property type="entry name" value="Quinoprotein_ADH-like_sf"/>
</dbReference>
<dbReference type="AlphaFoldDB" id="A0A6A0GUB4"/>
<dbReference type="Proteomes" id="UP000711488">
    <property type="component" value="Unassembled WGS sequence"/>
</dbReference>
<dbReference type="Gene3D" id="2.130.10.10">
    <property type="entry name" value="YVTN repeat-like/Quinoprotein amine dehydrogenase"/>
    <property type="match status" value="2"/>
</dbReference>
<dbReference type="InterPro" id="IPR015943">
    <property type="entry name" value="WD40/YVTN_repeat-like_dom_sf"/>
</dbReference>
<proteinExistence type="predicted"/>